<dbReference type="FunFam" id="3.30.420.10:FF:000063">
    <property type="entry name" value="Retrovirus-related Pol polyprotein from transposon 297-like Protein"/>
    <property type="match status" value="1"/>
</dbReference>
<dbReference type="EMBL" id="CACRXK020001189">
    <property type="protein sequence ID" value="CAB3987535.1"/>
    <property type="molecule type" value="Genomic_DNA"/>
</dbReference>
<evidence type="ECO:0000256" key="1">
    <source>
        <dbReference type="SAM" id="MobiDB-lite"/>
    </source>
</evidence>
<dbReference type="InterPro" id="IPR036397">
    <property type="entry name" value="RNaseH_sf"/>
</dbReference>
<dbReference type="InterPro" id="IPR001584">
    <property type="entry name" value="Integrase_cat-core"/>
</dbReference>
<name>A0A7D9DKP6_PARCT</name>
<comment type="caution">
    <text evidence="2">The sequence shown here is derived from an EMBL/GenBank/DDBJ whole genome shotgun (WGS) entry which is preliminary data.</text>
</comment>
<reference evidence="2" key="1">
    <citation type="submission" date="2020-04" db="EMBL/GenBank/DDBJ databases">
        <authorList>
            <person name="Alioto T."/>
            <person name="Alioto T."/>
            <person name="Gomez Garrido J."/>
        </authorList>
    </citation>
    <scope>NUCLEOTIDE SEQUENCE</scope>
    <source>
        <strain evidence="2">A484AB</strain>
    </source>
</reference>
<feature type="region of interest" description="Disordered" evidence="1">
    <location>
        <begin position="241"/>
        <end position="274"/>
    </location>
</feature>
<dbReference type="PROSITE" id="PS50994">
    <property type="entry name" value="INTEGRASE"/>
    <property type="match status" value="1"/>
</dbReference>
<dbReference type="InterPro" id="IPR012337">
    <property type="entry name" value="RNaseH-like_sf"/>
</dbReference>
<sequence>MVSKCPTCNENRNSNAKQPLIHHEIPDRPWAKIAVDLSEFKNTNYLLCVDYYSKYPEVSKLPSLKSSATITTLKSIFARHGIPDEVVSDNGPQFPSAEFNNFSKLWEFRHVTLSPEYPQSNGQIERTVQTLKKLLKKADESGQDPYLSILEYRNSPLDSPQVPSNAAKELRSRQRIQKKYYDVGSRVLPPLHKGDVARMRRQGKWLPVTVIEQHGTVPQSYLVQTPDGRIYRRNRRHLLRTNEGHDDSVNDDLEEETEDLEEETLHTENLPNDEEKCIDAEGNQITRYGRVVRKPQRYGLSSN</sequence>
<organism evidence="2 3">
    <name type="scientific">Paramuricea clavata</name>
    <name type="common">Red gorgonian</name>
    <name type="synonym">Violescent sea-whip</name>
    <dbReference type="NCBI Taxonomy" id="317549"/>
    <lineage>
        <taxon>Eukaryota</taxon>
        <taxon>Metazoa</taxon>
        <taxon>Cnidaria</taxon>
        <taxon>Anthozoa</taxon>
        <taxon>Octocorallia</taxon>
        <taxon>Malacalcyonacea</taxon>
        <taxon>Plexauridae</taxon>
        <taxon>Paramuricea</taxon>
    </lineage>
</organism>
<dbReference type="GO" id="GO:0003676">
    <property type="term" value="F:nucleic acid binding"/>
    <property type="evidence" value="ECO:0007669"/>
    <property type="project" value="InterPro"/>
</dbReference>
<gene>
    <name evidence="2" type="ORF">PACLA_8A062074</name>
</gene>
<evidence type="ECO:0000313" key="2">
    <source>
        <dbReference type="EMBL" id="CAB3987535.1"/>
    </source>
</evidence>
<protein>
    <submittedName>
        <fullName evidence="2">Sec1 family domain-containing 2</fullName>
    </submittedName>
</protein>
<dbReference type="Pfam" id="PF00665">
    <property type="entry name" value="rve"/>
    <property type="match status" value="1"/>
</dbReference>
<evidence type="ECO:0000313" key="3">
    <source>
        <dbReference type="Proteomes" id="UP001152795"/>
    </source>
</evidence>
<dbReference type="PANTHER" id="PTHR37984:SF7">
    <property type="entry name" value="INTEGRASE CATALYTIC DOMAIN-CONTAINING PROTEIN"/>
    <property type="match status" value="1"/>
</dbReference>
<dbReference type="InterPro" id="IPR050951">
    <property type="entry name" value="Retrovirus_Pol_polyprotein"/>
</dbReference>
<keyword evidence="3" id="KW-1185">Reference proteome</keyword>
<dbReference type="Gene3D" id="3.30.420.10">
    <property type="entry name" value="Ribonuclease H-like superfamily/Ribonuclease H"/>
    <property type="match status" value="1"/>
</dbReference>
<feature type="compositionally biased region" description="Acidic residues" evidence="1">
    <location>
        <begin position="249"/>
        <end position="262"/>
    </location>
</feature>
<dbReference type="Proteomes" id="UP001152795">
    <property type="component" value="Unassembled WGS sequence"/>
</dbReference>
<dbReference type="AlphaFoldDB" id="A0A7D9DKP6"/>
<dbReference type="SUPFAM" id="SSF53098">
    <property type="entry name" value="Ribonuclease H-like"/>
    <property type="match status" value="1"/>
</dbReference>
<proteinExistence type="predicted"/>
<dbReference type="OrthoDB" id="2286242at2759"/>
<dbReference type="GO" id="GO:0015074">
    <property type="term" value="P:DNA integration"/>
    <property type="evidence" value="ECO:0007669"/>
    <property type="project" value="InterPro"/>
</dbReference>
<dbReference type="PANTHER" id="PTHR37984">
    <property type="entry name" value="PROTEIN CBG26694"/>
    <property type="match status" value="1"/>
</dbReference>
<accession>A0A7D9DKP6</accession>